<sequence length="96" mass="11041">MFEELYEEMENVNVQFVGMSTETARYDFGIVFTNMFFGKPLVVCMQTGRSTLLCSDEANSVEAIQRAFHIDDFGEATRVAKYFQERLPSMPLATQY</sequence>
<dbReference type="AlphaFoldDB" id="A0A840QLJ3"/>
<dbReference type="InterPro" id="IPR021415">
    <property type="entry name" value="SAV0927-like"/>
</dbReference>
<reference evidence="1 2" key="1">
    <citation type="submission" date="2020-08" db="EMBL/GenBank/DDBJ databases">
        <title>Genomic Encyclopedia of Type Strains, Phase IV (KMG-IV): sequencing the most valuable type-strain genomes for metagenomic binning, comparative biology and taxonomic classification.</title>
        <authorList>
            <person name="Goeker M."/>
        </authorList>
    </citation>
    <scope>NUCLEOTIDE SEQUENCE [LARGE SCALE GENOMIC DNA]</scope>
    <source>
        <strain evidence="1 2">DSM 24696</strain>
    </source>
</reference>
<evidence type="ECO:0008006" key="3">
    <source>
        <dbReference type="Google" id="ProtNLM"/>
    </source>
</evidence>
<gene>
    <name evidence="1" type="ORF">HNQ41_000373</name>
</gene>
<keyword evidence="2" id="KW-1185">Reference proteome</keyword>
<accession>A0A840QLJ3</accession>
<evidence type="ECO:0000313" key="2">
    <source>
        <dbReference type="Proteomes" id="UP000551878"/>
    </source>
</evidence>
<dbReference type="Pfam" id="PF11256">
    <property type="entry name" value="SAV0927-like"/>
    <property type="match status" value="1"/>
</dbReference>
<protein>
    <recommendedName>
        <fullName evidence="3">DUF3055 domain-containing protein</fullName>
    </recommendedName>
</protein>
<proteinExistence type="predicted"/>
<dbReference type="EMBL" id="JACHHB010000001">
    <property type="protein sequence ID" value="MBB5172233.1"/>
    <property type="molecule type" value="Genomic_DNA"/>
</dbReference>
<evidence type="ECO:0000313" key="1">
    <source>
        <dbReference type="EMBL" id="MBB5172233.1"/>
    </source>
</evidence>
<name>A0A840QLJ3_9BACI</name>
<comment type="caution">
    <text evidence="1">The sequence shown here is derived from an EMBL/GenBank/DDBJ whole genome shotgun (WGS) entry which is preliminary data.</text>
</comment>
<organism evidence="1 2">
    <name type="scientific">Texcoconibacillus texcoconensis</name>
    <dbReference type="NCBI Taxonomy" id="1095777"/>
    <lineage>
        <taxon>Bacteria</taxon>
        <taxon>Bacillati</taxon>
        <taxon>Bacillota</taxon>
        <taxon>Bacilli</taxon>
        <taxon>Bacillales</taxon>
        <taxon>Bacillaceae</taxon>
        <taxon>Texcoconibacillus</taxon>
    </lineage>
</organism>
<dbReference type="Proteomes" id="UP000551878">
    <property type="component" value="Unassembled WGS sequence"/>
</dbReference>